<keyword evidence="3" id="KW-0862">Zinc</keyword>
<keyword evidence="1 3" id="KW-0489">Methyltransferase</keyword>
<dbReference type="InterPro" id="IPR003726">
    <property type="entry name" value="HCY_dom"/>
</dbReference>
<feature type="binding site" evidence="3">
    <location>
        <position position="290"/>
    </location>
    <ligand>
        <name>Zn(2+)</name>
        <dbReference type="ChEBI" id="CHEBI:29105"/>
    </ligand>
</feature>
<evidence type="ECO:0000256" key="2">
    <source>
        <dbReference type="ARBA" id="ARBA00022679"/>
    </source>
</evidence>
<keyword evidence="6" id="KW-1185">Reference proteome</keyword>
<name>A0A3N0DRR8_9ACTN</name>
<organism evidence="5 6">
    <name type="scientific">Nocardioides marmorisolisilvae</name>
    <dbReference type="NCBI Taxonomy" id="1542737"/>
    <lineage>
        <taxon>Bacteria</taxon>
        <taxon>Bacillati</taxon>
        <taxon>Actinomycetota</taxon>
        <taxon>Actinomycetes</taxon>
        <taxon>Propionibacteriales</taxon>
        <taxon>Nocardioidaceae</taxon>
        <taxon>Nocardioides</taxon>
    </lineage>
</organism>
<dbReference type="InterPro" id="IPR036589">
    <property type="entry name" value="HCY_dom_sf"/>
</dbReference>
<dbReference type="OrthoDB" id="9803687at2"/>
<dbReference type="GO" id="GO:0008168">
    <property type="term" value="F:methyltransferase activity"/>
    <property type="evidence" value="ECO:0007669"/>
    <property type="project" value="UniProtKB-UniRule"/>
</dbReference>
<reference evidence="5 6" key="1">
    <citation type="submission" date="2018-11" db="EMBL/GenBank/DDBJ databases">
        <authorList>
            <person name="Li F."/>
        </authorList>
    </citation>
    <scope>NUCLEOTIDE SEQUENCE [LARGE SCALE GENOMIC DNA]</scope>
    <source>
        <strain evidence="5 6">KIS18-7</strain>
    </source>
</reference>
<feature type="binding site" evidence="3">
    <location>
        <position position="289"/>
    </location>
    <ligand>
        <name>Zn(2+)</name>
        <dbReference type="ChEBI" id="CHEBI:29105"/>
    </ligand>
</feature>
<gene>
    <name evidence="5" type="ORF">EFL95_04275</name>
</gene>
<keyword evidence="2 3" id="KW-0808">Transferase</keyword>
<evidence type="ECO:0000313" key="5">
    <source>
        <dbReference type="EMBL" id="RNL78329.1"/>
    </source>
</evidence>
<dbReference type="PANTHER" id="PTHR11103:SF18">
    <property type="entry name" value="SLR1189 PROTEIN"/>
    <property type="match status" value="1"/>
</dbReference>
<protein>
    <submittedName>
        <fullName evidence="5">Homocysteine S-methyltransferase</fullName>
    </submittedName>
</protein>
<dbReference type="Proteomes" id="UP000277094">
    <property type="component" value="Unassembled WGS sequence"/>
</dbReference>
<comment type="cofactor">
    <cofactor evidence="3">
        <name>Zn(2+)</name>
        <dbReference type="ChEBI" id="CHEBI:29105"/>
    </cofactor>
</comment>
<dbReference type="GO" id="GO:0032259">
    <property type="term" value="P:methylation"/>
    <property type="evidence" value="ECO:0007669"/>
    <property type="project" value="UniProtKB-KW"/>
</dbReference>
<feature type="binding site" evidence="3">
    <location>
        <position position="221"/>
    </location>
    <ligand>
        <name>Zn(2+)</name>
        <dbReference type="ChEBI" id="CHEBI:29105"/>
    </ligand>
</feature>
<keyword evidence="3" id="KW-0479">Metal-binding</keyword>
<dbReference type="PANTHER" id="PTHR11103">
    <property type="entry name" value="SLR1189 PROTEIN"/>
    <property type="match status" value="1"/>
</dbReference>
<feature type="domain" description="Hcy-binding" evidence="4">
    <location>
        <begin position="3"/>
        <end position="304"/>
    </location>
</feature>
<evidence type="ECO:0000256" key="3">
    <source>
        <dbReference type="PROSITE-ProRule" id="PRU00333"/>
    </source>
</evidence>
<dbReference type="AlphaFoldDB" id="A0A3N0DRR8"/>
<evidence type="ECO:0000259" key="4">
    <source>
        <dbReference type="PROSITE" id="PS50970"/>
    </source>
</evidence>
<evidence type="ECO:0000313" key="6">
    <source>
        <dbReference type="Proteomes" id="UP000277094"/>
    </source>
</evidence>
<dbReference type="SUPFAM" id="SSF82282">
    <property type="entry name" value="Homocysteine S-methyltransferase"/>
    <property type="match status" value="1"/>
</dbReference>
<accession>A0A3N0DRR8</accession>
<dbReference type="Pfam" id="PF02574">
    <property type="entry name" value="S-methyl_trans"/>
    <property type="match status" value="1"/>
</dbReference>
<dbReference type="PROSITE" id="PS50970">
    <property type="entry name" value="HCY"/>
    <property type="match status" value="1"/>
</dbReference>
<sequence>MNAMDQSDILDGTQWVTDGGLETDLLFNHGIDLPEFASFPLLDDTDGRAALMRYFAEYAAIAAAAGSGLILETPTWRANPDWATLLGYDATALDRVNRDAVGLVRSAADRSGVEHVRLSGVVGPRGDGYIAAGANADAAAEYHSAQVRSFAEAGVDLVHAMTMTESAEAIGVVRAARAAGVPVAVSFTVETDGRLPDGSTLAGAVDELEASAPADWYGVNCAHPTHVLPAIDGGSWTDRLRFFRPNASTMSHEELDAMEVLDPGDVDLLVSSAADLRGQATLLSVIGGCCGTDSSHVAALWGVHAPNRKLPG</sequence>
<comment type="caution">
    <text evidence="5">The sequence shown here is derived from an EMBL/GenBank/DDBJ whole genome shotgun (WGS) entry which is preliminary data.</text>
</comment>
<dbReference type="GO" id="GO:0046872">
    <property type="term" value="F:metal ion binding"/>
    <property type="evidence" value="ECO:0007669"/>
    <property type="project" value="UniProtKB-KW"/>
</dbReference>
<dbReference type="EMBL" id="RJSG01000002">
    <property type="protein sequence ID" value="RNL78329.1"/>
    <property type="molecule type" value="Genomic_DNA"/>
</dbReference>
<proteinExistence type="predicted"/>
<dbReference type="Gene3D" id="3.20.20.330">
    <property type="entry name" value="Homocysteine-binding-like domain"/>
    <property type="match status" value="1"/>
</dbReference>
<evidence type="ECO:0000256" key="1">
    <source>
        <dbReference type="ARBA" id="ARBA00022603"/>
    </source>
</evidence>